<dbReference type="OrthoDB" id="410267at2759"/>
<feature type="transmembrane region" description="Helical" evidence="6">
    <location>
        <begin position="110"/>
        <end position="133"/>
    </location>
</feature>
<dbReference type="InterPro" id="IPR052983">
    <property type="entry name" value="MFS_Riboflavin_Transporter"/>
</dbReference>
<feature type="transmembrane region" description="Helical" evidence="6">
    <location>
        <begin position="624"/>
        <end position="644"/>
    </location>
</feature>
<reference evidence="7 8" key="2">
    <citation type="submission" date="2013-02" db="EMBL/GenBank/DDBJ databases">
        <title>The Genome Sequence of Plasmodium falciparum Palo Alto/Uganda.</title>
        <authorList>
            <consortium name="The Broad Institute Genome Sequencing Platform"/>
            <consortium name="The Broad Institute Genome Sequencing Center for Infectious Disease"/>
            <person name="Neafsey D."/>
            <person name="Cheeseman I."/>
            <person name="Volkman S."/>
            <person name="Adams J."/>
            <person name="Walker B."/>
            <person name="Young S.K."/>
            <person name="Zeng Q."/>
            <person name="Gargeya S."/>
            <person name="Fitzgerald M."/>
            <person name="Haas B."/>
            <person name="Abouelleil A."/>
            <person name="Alvarado L."/>
            <person name="Arachchi H.M."/>
            <person name="Berlin A.M."/>
            <person name="Chapman S.B."/>
            <person name="Dewar J."/>
            <person name="Goldberg J."/>
            <person name="Griggs A."/>
            <person name="Gujja S."/>
            <person name="Hansen M."/>
            <person name="Howarth C."/>
            <person name="Imamovic A."/>
            <person name="Larimer J."/>
            <person name="McCowan C."/>
            <person name="Murphy C."/>
            <person name="Neiman D."/>
            <person name="Pearson M."/>
            <person name="Priest M."/>
            <person name="Roberts A."/>
            <person name="Saif S."/>
            <person name="Shea T."/>
            <person name="Sisk P."/>
            <person name="Sykes S."/>
            <person name="Wortman J."/>
            <person name="Nusbaum C."/>
            <person name="Birren B."/>
        </authorList>
    </citation>
    <scope>NUCLEOTIDE SEQUENCE [LARGE SCALE GENOMIC DNA]</scope>
    <source>
        <strain evidence="7 8">Palo Alto/Uganda</strain>
    </source>
</reference>
<evidence type="ECO:0000256" key="2">
    <source>
        <dbReference type="ARBA" id="ARBA00022448"/>
    </source>
</evidence>
<feature type="transmembrane region" description="Helical" evidence="6">
    <location>
        <begin position="562"/>
        <end position="584"/>
    </location>
</feature>
<evidence type="ECO:0000256" key="1">
    <source>
        <dbReference type="ARBA" id="ARBA00004141"/>
    </source>
</evidence>
<gene>
    <name evidence="7" type="ORF">PFUGPA_00249</name>
</gene>
<accession>W4J6W8</accession>
<feature type="transmembrane region" description="Helical" evidence="6">
    <location>
        <begin position="273"/>
        <end position="291"/>
    </location>
</feature>
<proteinExistence type="predicted"/>
<sequence>MPDYMPEIENSDEKYFSNLDILNKVPYLFIYEGICFAIIQFLGSYLIADSGDTSKDFMAYNDRNNKVLYFEEKNFINKPNGLSNSLRTLSNTSNFSFREVNNTFINREFILIWLMIFFNWQAISYTQVFWKIFGMNYLSIDDRSLSLLGSVSSLFNIFGRIFWGLISDFTNLNFEDISKKTLLIFFHKMKKENTSLLSSRYRIILGGFLIHCTLGSIYCFSNISVYVISYMKIIGCSDVKYKDSSWIYVLTLLFQCFFGFFGGILNQNLGPQISVLLGGWLMCLGILLSYFTVFNFYLFLMTYGILCGIGCGIAYPIPLSVAVKKHYDYKGVISGIIFIGRGLSVFIICPLQNYYINKYNYMPDYMPEIENSDEKYFSNLDILNKVPYLFIYEGICFAIIQFLGSYLIADSGDTSKDFMAYNDRNNKVLYFEEKNFINKPNGLSNSLRTLSNTSNFSFREVNNTFINREFILIWLMIFFNWQAISYTQVFWKIFGMNYLSIDDRSLSLLGSVSSLFNIFGRIFWGLISDFTSFKTTLILMSLLMSFLTITLTMSGFYGIITYSIWVCLIFFCHAGTFAIFPSITAHTFGTKNFGPVFGLLFTARAFSSIINAIISAVLLNNIGNIAMCAIVSLSSFVSIMLALAF</sequence>
<dbReference type="Proteomes" id="UP000019103">
    <property type="component" value="Unassembled WGS sequence"/>
</dbReference>
<keyword evidence="5 6" id="KW-0472">Membrane</keyword>
<keyword evidence="3 6" id="KW-0812">Transmembrane</keyword>
<dbReference type="PANTHER" id="PTHR43385:SF1">
    <property type="entry name" value="RIBOFLAVIN TRANSPORTER RIBJ"/>
    <property type="match status" value="1"/>
</dbReference>
<dbReference type="InterPro" id="IPR036259">
    <property type="entry name" value="MFS_trans_sf"/>
</dbReference>
<evidence type="ECO:0000256" key="6">
    <source>
        <dbReference type="SAM" id="Phobius"/>
    </source>
</evidence>
<dbReference type="GO" id="GO:0016020">
    <property type="term" value="C:membrane"/>
    <property type="evidence" value="ECO:0007669"/>
    <property type="project" value="UniProtKB-SubCell"/>
</dbReference>
<name>W4J6W8_PLAFP</name>
<evidence type="ECO:0000256" key="4">
    <source>
        <dbReference type="ARBA" id="ARBA00022989"/>
    </source>
</evidence>
<comment type="subcellular location">
    <subcellularLocation>
        <location evidence="1">Membrane</location>
        <topology evidence="1">Multi-pass membrane protein</topology>
    </subcellularLocation>
</comment>
<feature type="transmembrane region" description="Helical" evidence="6">
    <location>
        <begin position="471"/>
        <end position="494"/>
    </location>
</feature>
<feature type="transmembrane region" description="Helical" evidence="6">
    <location>
        <begin position="246"/>
        <end position="266"/>
    </location>
</feature>
<dbReference type="AlphaFoldDB" id="W4J6W8"/>
<feature type="transmembrane region" description="Helical" evidence="6">
    <location>
        <begin position="506"/>
        <end position="524"/>
    </location>
</feature>
<feature type="transmembrane region" description="Helical" evidence="6">
    <location>
        <begin position="596"/>
        <end position="618"/>
    </location>
</feature>
<evidence type="ECO:0000313" key="7">
    <source>
        <dbReference type="EMBL" id="ETW57799.1"/>
    </source>
</evidence>
<feature type="transmembrane region" description="Helical" evidence="6">
    <location>
        <begin position="389"/>
        <end position="409"/>
    </location>
</feature>
<dbReference type="CDD" id="cd17353">
    <property type="entry name" value="MFS_OFA_like"/>
    <property type="match status" value="1"/>
</dbReference>
<keyword evidence="2" id="KW-0813">Transport</keyword>
<protein>
    <recommendedName>
        <fullName evidence="9">Monocarboxylate transporter</fullName>
    </recommendedName>
</protein>
<evidence type="ECO:0000256" key="5">
    <source>
        <dbReference type="ARBA" id="ARBA00023136"/>
    </source>
</evidence>
<feature type="transmembrane region" description="Helical" evidence="6">
    <location>
        <begin position="536"/>
        <end position="556"/>
    </location>
</feature>
<feature type="transmembrane region" description="Helical" evidence="6">
    <location>
        <begin position="297"/>
        <end position="319"/>
    </location>
</feature>
<reference evidence="7 8" key="1">
    <citation type="submission" date="2013-02" db="EMBL/GenBank/DDBJ databases">
        <title>The Genome Annotation of Plasmodium falciparum Palo Alto/Uganda.</title>
        <authorList>
            <consortium name="The Broad Institute Genome Sequencing Platform"/>
            <consortium name="The Broad Institute Genome Sequencing Center for Infectious Disease"/>
            <person name="Neafsey D."/>
            <person name="Hoffman S."/>
            <person name="Volkman S."/>
            <person name="Rosenthal P."/>
            <person name="Walker B."/>
            <person name="Young S.K."/>
            <person name="Zeng Q."/>
            <person name="Gargeya S."/>
            <person name="Fitzgerald M."/>
            <person name="Haas B."/>
            <person name="Abouelleil A."/>
            <person name="Allen A.W."/>
            <person name="Alvarado L."/>
            <person name="Arachchi H.M."/>
            <person name="Berlin A.M."/>
            <person name="Chapman S.B."/>
            <person name="Gainer-Dewar J."/>
            <person name="Goldberg J."/>
            <person name="Griggs A."/>
            <person name="Gujja S."/>
            <person name="Hansen M."/>
            <person name="Howarth C."/>
            <person name="Imamovic A."/>
            <person name="Ireland A."/>
            <person name="Larimer J."/>
            <person name="McCowan C."/>
            <person name="Murphy C."/>
            <person name="Pearson M."/>
            <person name="Poon T.W."/>
            <person name="Priest M."/>
            <person name="Roberts A."/>
            <person name="Saif S."/>
            <person name="Shea T."/>
            <person name="Sisk P."/>
            <person name="Sykes S."/>
            <person name="Wortman J."/>
            <person name="Nusbaum C."/>
            <person name="Birren B."/>
        </authorList>
    </citation>
    <scope>NUCLEOTIDE SEQUENCE [LARGE SCALE GENOMIC DNA]</scope>
    <source>
        <strain evidence="7 8">Palo Alto/Uganda</strain>
    </source>
</reference>
<dbReference type="Gene3D" id="1.20.1250.20">
    <property type="entry name" value="MFS general substrate transporter like domains"/>
    <property type="match status" value="2"/>
</dbReference>
<dbReference type="PANTHER" id="PTHR43385">
    <property type="entry name" value="RIBOFLAVIN TRANSPORTER RIBJ"/>
    <property type="match status" value="1"/>
</dbReference>
<evidence type="ECO:0008006" key="9">
    <source>
        <dbReference type="Google" id="ProtNLM"/>
    </source>
</evidence>
<feature type="transmembrane region" description="Helical" evidence="6">
    <location>
        <begin position="203"/>
        <end position="226"/>
    </location>
</feature>
<dbReference type="OMA" id="HQLWLMW"/>
<organism evidence="7 8">
    <name type="scientific">Plasmodium falciparum (isolate Palo Alto / Uganda)</name>
    <dbReference type="NCBI Taxonomy" id="57270"/>
    <lineage>
        <taxon>Eukaryota</taxon>
        <taxon>Sar</taxon>
        <taxon>Alveolata</taxon>
        <taxon>Apicomplexa</taxon>
        <taxon>Aconoidasida</taxon>
        <taxon>Haemosporida</taxon>
        <taxon>Plasmodiidae</taxon>
        <taxon>Plasmodium</taxon>
        <taxon>Plasmodium (Laverania)</taxon>
    </lineage>
</organism>
<feature type="transmembrane region" description="Helical" evidence="6">
    <location>
        <begin position="28"/>
        <end position="48"/>
    </location>
</feature>
<dbReference type="SUPFAM" id="SSF103473">
    <property type="entry name" value="MFS general substrate transporter"/>
    <property type="match status" value="2"/>
</dbReference>
<evidence type="ECO:0000256" key="3">
    <source>
        <dbReference type="ARBA" id="ARBA00022692"/>
    </source>
</evidence>
<feature type="transmembrane region" description="Helical" evidence="6">
    <location>
        <begin position="145"/>
        <end position="163"/>
    </location>
</feature>
<keyword evidence="4 6" id="KW-1133">Transmembrane helix</keyword>
<evidence type="ECO:0000313" key="8">
    <source>
        <dbReference type="Proteomes" id="UP000019103"/>
    </source>
</evidence>
<dbReference type="EMBL" id="KI927240">
    <property type="protein sequence ID" value="ETW57799.1"/>
    <property type="molecule type" value="Genomic_DNA"/>
</dbReference>
<dbReference type="FunFam" id="1.20.1250.20:FF:000415">
    <property type="entry name" value="Monocarboxylate transporter, putative"/>
    <property type="match status" value="1"/>
</dbReference>
<feature type="transmembrane region" description="Helical" evidence="6">
    <location>
        <begin position="331"/>
        <end position="356"/>
    </location>
</feature>